<feature type="transmembrane region" description="Helical" evidence="1">
    <location>
        <begin position="64"/>
        <end position="86"/>
    </location>
</feature>
<evidence type="ECO:0000313" key="3">
    <source>
        <dbReference type="Proteomes" id="UP000234857"/>
    </source>
</evidence>
<comment type="caution">
    <text evidence="2">The sequence shown here is derived from an EMBL/GenBank/DDBJ whole genome shotgun (WGS) entry which is preliminary data.</text>
</comment>
<name>A0A2N5ZJK7_MUIH1</name>
<evidence type="ECO:0000313" key="2">
    <source>
        <dbReference type="EMBL" id="PLX18826.1"/>
    </source>
</evidence>
<sequence>MKDKLNRKIQKIIFRSFLAGLSAWILVGFANFYIFKDYLRLMMFKRPEHIADTLLPQNISTHDLLIRLFFLITLIINAIIWSIHVIKTEKIQEELKKQKNAAEKANQLKTEFLANMSH</sequence>
<proteinExistence type="predicted"/>
<dbReference type="Proteomes" id="UP000234857">
    <property type="component" value="Unassembled WGS sequence"/>
</dbReference>
<organism evidence="2 3">
    <name type="scientific">Muiribacterium halophilum</name>
    <dbReference type="NCBI Taxonomy" id="2053465"/>
    <lineage>
        <taxon>Bacteria</taxon>
        <taxon>Candidatus Muiribacteriota</taxon>
        <taxon>Candidatus Muiribacteriia</taxon>
        <taxon>Candidatus Muiribacteriales</taxon>
        <taxon>Candidatus Muiribacteriaceae</taxon>
        <taxon>Candidatus Muiribacterium</taxon>
    </lineage>
</organism>
<dbReference type="AlphaFoldDB" id="A0A2N5ZJK7"/>
<reference evidence="2 3" key="1">
    <citation type="submission" date="2017-11" db="EMBL/GenBank/DDBJ databases">
        <title>Genome-resolved metagenomics identifies genetic mobility, metabolic interactions, and unexpected diversity in perchlorate-reducing communities.</title>
        <authorList>
            <person name="Barnum T.P."/>
            <person name="Figueroa I.A."/>
            <person name="Carlstrom C.I."/>
            <person name="Lucas L.N."/>
            <person name="Engelbrektson A.L."/>
            <person name="Coates J.D."/>
        </authorList>
    </citation>
    <scope>NUCLEOTIDE SEQUENCE [LARGE SCALE GENOMIC DNA]</scope>
    <source>
        <strain evidence="2">BM706</strain>
    </source>
</reference>
<keyword evidence="1" id="KW-1133">Transmembrane helix</keyword>
<dbReference type="EMBL" id="PKTG01000050">
    <property type="protein sequence ID" value="PLX18826.1"/>
    <property type="molecule type" value="Genomic_DNA"/>
</dbReference>
<keyword evidence="1" id="KW-0812">Transmembrane</keyword>
<dbReference type="Gene3D" id="1.10.287.130">
    <property type="match status" value="1"/>
</dbReference>
<protein>
    <submittedName>
        <fullName evidence="2">Uncharacterized protein</fullName>
    </submittedName>
</protein>
<accession>A0A2N5ZJK7</accession>
<keyword evidence="1" id="KW-0472">Membrane</keyword>
<feature type="transmembrane region" description="Helical" evidence="1">
    <location>
        <begin position="12"/>
        <end position="35"/>
    </location>
</feature>
<gene>
    <name evidence="2" type="ORF">C0601_03780</name>
</gene>
<evidence type="ECO:0000256" key="1">
    <source>
        <dbReference type="SAM" id="Phobius"/>
    </source>
</evidence>